<dbReference type="Pfam" id="PF08478">
    <property type="entry name" value="POTRA_1"/>
    <property type="match status" value="1"/>
</dbReference>
<dbReference type="PANTHER" id="PTHR37820">
    <property type="entry name" value="CELL DIVISION PROTEIN DIVIB"/>
    <property type="match status" value="1"/>
</dbReference>
<feature type="region of interest" description="Disordered" evidence="8">
    <location>
        <begin position="1"/>
        <end position="76"/>
    </location>
</feature>
<dbReference type="RefSeq" id="WP_193529357.1">
    <property type="nucleotide sequence ID" value="NZ_JADCJZ010000001.1"/>
</dbReference>
<organism evidence="11 12">
    <name type="scientific">Thermophilibacter gallinarum</name>
    <dbReference type="NCBI Taxonomy" id="2779357"/>
    <lineage>
        <taxon>Bacteria</taxon>
        <taxon>Bacillati</taxon>
        <taxon>Actinomycetota</taxon>
        <taxon>Coriobacteriia</taxon>
        <taxon>Coriobacteriales</taxon>
        <taxon>Atopobiaceae</taxon>
        <taxon>Thermophilibacter</taxon>
    </lineage>
</organism>
<evidence type="ECO:0000313" key="11">
    <source>
        <dbReference type="EMBL" id="MBE5023952.1"/>
    </source>
</evidence>
<evidence type="ECO:0000256" key="4">
    <source>
        <dbReference type="ARBA" id="ARBA00022692"/>
    </source>
</evidence>
<reference evidence="11 12" key="1">
    <citation type="submission" date="2020-10" db="EMBL/GenBank/DDBJ databases">
        <title>ChiBAC.</title>
        <authorList>
            <person name="Zenner C."/>
            <person name="Hitch T.C.A."/>
            <person name="Clavel T."/>
        </authorList>
    </citation>
    <scope>NUCLEOTIDE SEQUENCE [LARGE SCALE GENOMIC DNA]</scope>
    <source>
        <strain evidence="11 12">DSM 107455</strain>
    </source>
</reference>
<evidence type="ECO:0000313" key="12">
    <source>
        <dbReference type="Proteomes" id="UP001194273"/>
    </source>
</evidence>
<keyword evidence="5 9" id="KW-1133">Transmembrane helix</keyword>
<accession>A0ABR9QSD8</accession>
<feature type="compositionally biased region" description="Low complexity" evidence="8">
    <location>
        <begin position="19"/>
        <end position="43"/>
    </location>
</feature>
<feature type="region of interest" description="Disordered" evidence="8">
    <location>
        <begin position="338"/>
        <end position="361"/>
    </location>
</feature>
<feature type="compositionally biased region" description="Acidic residues" evidence="8">
    <location>
        <begin position="349"/>
        <end position="361"/>
    </location>
</feature>
<keyword evidence="12" id="KW-1185">Reference proteome</keyword>
<evidence type="ECO:0000259" key="10">
    <source>
        <dbReference type="PROSITE" id="PS51779"/>
    </source>
</evidence>
<proteinExistence type="predicted"/>
<gene>
    <name evidence="11" type="ORF">INF26_03665</name>
</gene>
<feature type="transmembrane region" description="Helical" evidence="9">
    <location>
        <begin position="83"/>
        <end position="108"/>
    </location>
</feature>
<evidence type="ECO:0000256" key="6">
    <source>
        <dbReference type="ARBA" id="ARBA00023136"/>
    </source>
</evidence>
<comment type="subcellular location">
    <subcellularLocation>
        <location evidence="1">Membrane</location>
    </subcellularLocation>
</comment>
<keyword evidence="2" id="KW-1003">Cell membrane</keyword>
<keyword evidence="4 9" id="KW-0812">Transmembrane</keyword>
<dbReference type="InterPro" id="IPR034746">
    <property type="entry name" value="POTRA"/>
</dbReference>
<evidence type="ECO:0000256" key="5">
    <source>
        <dbReference type="ARBA" id="ARBA00022989"/>
    </source>
</evidence>
<feature type="domain" description="POTRA" evidence="10">
    <location>
        <begin position="114"/>
        <end position="182"/>
    </location>
</feature>
<dbReference type="PROSITE" id="PS51779">
    <property type="entry name" value="POTRA"/>
    <property type="match status" value="1"/>
</dbReference>
<evidence type="ECO:0000256" key="8">
    <source>
        <dbReference type="SAM" id="MobiDB-lite"/>
    </source>
</evidence>
<dbReference type="InterPro" id="IPR013685">
    <property type="entry name" value="POTRA_FtsQ_type"/>
</dbReference>
<keyword evidence="7" id="KW-0131">Cell cycle</keyword>
<evidence type="ECO:0000256" key="9">
    <source>
        <dbReference type="SAM" id="Phobius"/>
    </source>
</evidence>
<evidence type="ECO:0000256" key="7">
    <source>
        <dbReference type="ARBA" id="ARBA00023306"/>
    </source>
</evidence>
<protein>
    <submittedName>
        <fullName evidence="11">FtsQ-type POTRA domain-containing protein</fullName>
    </submittedName>
</protein>
<keyword evidence="6 9" id="KW-0472">Membrane</keyword>
<dbReference type="Proteomes" id="UP001194273">
    <property type="component" value="Unassembled WGS sequence"/>
</dbReference>
<evidence type="ECO:0000256" key="1">
    <source>
        <dbReference type="ARBA" id="ARBA00004370"/>
    </source>
</evidence>
<evidence type="ECO:0000256" key="3">
    <source>
        <dbReference type="ARBA" id="ARBA00022618"/>
    </source>
</evidence>
<dbReference type="Gene3D" id="3.10.20.310">
    <property type="entry name" value="membrane protein fhac"/>
    <property type="match status" value="1"/>
</dbReference>
<dbReference type="PANTHER" id="PTHR37820:SF1">
    <property type="entry name" value="CELL DIVISION PROTEIN FTSQ"/>
    <property type="match status" value="1"/>
</dbReference>
<evidence type="ECO:0000256" key="2">
    <source>
        <dbReference type="ARBA" id="ARBA00022475"/>
    </source>
</evidence>
<keyword evidence="3" id="KW-0132">Cell division</keyword>
<dbReference type="InterPro" id="IPR050487">
    <property type="entry name" value="FtsQ_DivIB"/>
</dbReference>
<sequence>MADGKRRATPRKREKAPAQKKVAAPKAPKAPRRAPAGAAATGARRTRERAGGGLRLPSVAPRGEKADGLQPRQRRLQHQRGQALRTAGIVAACVAALALVGVVALFVLRNTSAFEITSIEVEPTEHVSAESVQSLAQVPAGSTLLNVDTNAIEEALRKNPWVASVDFDRRFPSTLGIRIQEQRVDALVLMSSGAVAWYLSDQGTWIEPVMVEPAEGQSTNDAALAIARDNGCLLVTDVPATVEPSAGAEATDATLDAVAQFREGFSSDFNAQIVCFRAPSAEGISCVLENGVEVSLGAPTDIAEKERIVEGYLAEHEGGLLLINVRVVSSPAYRELSSDNLTFGSGVNPEEEPEEPAETDE</sequence>
<comment type="caution">
    <text evidence="11">The sequence shown here is derived from an EMBL/GenBank/DDBJ whole genome shotgun (WGS) entry which is preliminary data.</text>
</comment>
<name>A0ABR9QSD8_9ACTN</name>
<dbReference type="EMBL" id="JADCJZ010000001">
    <property type="protein sequence ID" value="MBE5023952.1"/>
    <property type="molecule type" value="Genomic_DNA"/>
</dbReference>